<sequence>MNILTVCGMGSGSSLILKMNVDEILEAEGRDAEVEACDIGSVGAHSADLILATRDFKDPLEEYSVDKIFLGNVVDKVAIKKELDKYFEGKGN</sequence>
<dbReference type="GO" id="GO:0009401">
    <property type="term" value="P:phosphoenolpyruvate-dependent sugar phosphotransferase system"/>
    <property type="evidence" value="ECO:0007669"/>
    <property type="project" value="InterPro"/>
</dbReference>
<dbReference type="GO" id="GO:0008982">
    <property type="term" value="F:protein-N(PI)-phosphohistidine-sugar phosphotransferase activity"/>
    <property type="evidence" value="ECO:0007669"/>
    <property type="project" value="InterPro"/>
</dbReference>
<feature type="domain" description="PTS EIIB type-2" evidence="2">
    <location>
        <begin position="1"/>
        <end position="91"/>
    </location>
</feature>
<dbReference type="InterPro" id="IPR013011">
    <property type="entry name" value="PTS_EIIB_2"/>
</dbReference>
<dbReference type="PROSITE" id="PS51099">
    <property type="entry name" value="PTS_EIIB_TYPE_2"/>
    <property type="match status" value="1"/>
</dbReference>
<keyword evidence="4" id="KW-1185">Reference proteome</keyword>
<dbReference type="PATRIC" id="fig|616990.3.peg.1268"/>
<evidence type="ECO:0000313" key="4">
    <source>
        <dbReference type="Proteomes" id="UP000051906"/>
    </source>
</evidence>
<dbReference type="InterPro" id="IPR036095">
    <property type="entry name" value="PTS_EIIB-like_sf"/>
</dbReference>
<dbReference type="CDD" id="cd05563">
    <property type="entry name" value="PTS_IIB_ascorbate"/>
    <property type="match status" value="1"/>
</dbReference>
<organism evidence="3 4">
    <name type="scientific">Levilactobacillus paucivorans</name>
    <dbReference type="NCBI Taxonomy" id="616990"/>
    <lineage>
        <taxon>Bacteria</taxon>
        <taxon>Bacillati</taxon>
        <taxon>Bacillota</taxon>
        <taxon>Bacilli</taxon>
        <taxon>Lactobacillales</taxon>
        <taxon>Lactobacillaceae</taxon>
        <taxon>Levilactobacillus</taxon>
    </lineage>
</organism>
<gene>
    <name evidence="3" type="ORF">IV54_GL001180</name>
</gene>
<reference evidence="3 4" key="1">
    <citation type="journal article" date="2015" name="Genome Announc.">
        <title>Expanding the biotechnology potential of lactobacilli through comparative genomics of 213 strains and associated genera.</title>
        <authorList>
            <person name="Sun Z."/>
            <person name="Harris H.M."/>
            <person name="McCann A."/>
            <person name="Guo C."/>
            <person name="Argimon S."/>
            <person name="Zhang W."/>
            <person name="Yang X."/>
            <person name="Jeffery I.B."/>
            <person name="Cooney J.C."/>
            <person name="Kagawa T.F."/>
            <person name="Liu W."/>
            <person name="Song Y."/>
            <person name="Salvetti E."/>
            <person name="Wrobel A."/>
            <person name="Rasinkangas P."/>
            <person name="Parkhill J."/>
            <person name="Rea M.C."/>
            <person name="O'Sullivan O."/>
            <person name="Ritari J."/>
            <person name="Douillard F.P."/>
            <person name="Paul Ross R."/>
            <person name="Yang R."/>
            <person name="Briner A.E."/>
            <person name="Felis G.E."/>
            <person name="de Vos W.M."/>
            <person name="Barrangou R."/>
            <person name="Klaenhammer T.R."/>
            <person name="Caufield P.W."/>
            <person name="Cui Y."/>
            <person name="Zhang H."/>
            <person name="O'Toole P.W."/>
        </authorList>
    </citation>
    <scope>NUCLEOTIDE SEQUENCE [LARGE SCALE GENOMIC DNA]</scope>
    <source>
        <strain evidence="3 4">DSM 22467</strain>
    </source>
</reference>
<dbReference type="STRING" id="616990.IV54_GL001180"/>
<dbReference type="EMBL" id="JQCA01000163">
    <property type="protein sequence ID" value="KRN97880.1"/>
    <property type="molecule type" value="Genomic_DNA"/>
</dbReference>
<keyword evidence="1" id="KW-0808">Transferase</keyword>
<evidence type="ECO:0000259" key="2">
    <source>
        <dbReference type="PROSITE" id="PS51099"/>
    </source>
</evidence>
<name>A0A0R2L7P9_9LACO</name>
<dbReference type="Gene3D" id="3.40.50.2300">
    <property type="match status" value="1"/>
</dbReference>
<dbReference type="Proteomes" id="UP000051906">
    <property type="component" value="Unassembled WGS sequence"/>
</dbReference>
<comment type="caution">
    <text evidence="3">The sequence shown here is derived from an EMBL/GenBank/DDBJ whole genome shotgun (WGS) entry which is preliminary data.</text>
</comment>
<evidence type="ECO:0000313" key="3">
    <source>
        <dbReference type="EMBL" id="KRN97880.1"/>
    </source>
</evidence>
<accession>A0A0R2L7P9</accession>
<proteinExistence type="predicted"/>
<evidence type="ECO:0000256" key="1">
    <source>
        <dbReference type="ARBA" id="ARBA00022679"/>
    </source>
</evidence>
<dbReference type="InterPro" id="IPR003501">
    <property type="entry name" value="PTS_EIIB_2/3"/>
</dbReference>
<protein>
    <recommendedName>
        <fullName evidence="2">PTS EIIB type-2 domain-containing protein</fullName>
    </recommendedName>
</protein>
<dbReference type="RefSeq" id="WP_057879312.1">
    <property type="nucleotide sequence ID" value="NZ_JQCA01000163.1"/>
</dbReference>
<dbReference type="OrthoDB" id="6603449at2"/>
<dbReference type="AlphaFoldDB" id="A0A0R2L7P9"/>
<dbReference type="SUPFAM" id="SSF52794">
    <property type="entry name" value="PTS system IIB component-like"/>
    <property type="match status" value="1"/>
</dbReference>
<dbReference type="Pfam" id="PF02302">
    <property type="entry name" value="PTS_IIB"/>
    <property type="match status" value="1"/>
</dbReference>